<gene>
    <name evidence="2" type="ORF">TSAR_007997</name>
</gene>
<evidence type="ECO:0000313" key="3">
    <source>
        <dbReference type="Proteomes" id="UP000215335"/>
    </source>
</evidence>
<comment type="caution">
    <text evidence="2">The sequence shown here is derived from an EMBL/GenBank/DDBJ whole genome shotgun (WGS) entry which is preliminary data.</text>
</comment>
<evidence type="ECO:0000256" key="1">
    <source>
        <dbReference type="SAM" id="MobiDB-lite"/>
    </source>
</evidence>
<reference evidence="2 3" key="1">
    <citation type="journal article" date="2017" name="Curr. Biol.">
        <title>The Evolution of Venom by Co-option of Single-Copy Genes.</title>
        <authorList>
            <person name="Martinson E.O."/>
            <person name="Mrinalini"/>
            <person name="Kelkar Y.D."/>
            <person name="Chang C.H."/>
            <person name="Werren J.H."/>
        </authorList>
    </citation>
    <scope>NUCLEOTIDE SEQUENCE [LARGE SCALE GENOMIC DNA]</scope>
    <source>
        <strain evidence="2 3">Alberta</strain>
        <tissue evidence="2">Whole body</tissue>
    </source>
</reference>
<accession>A0A232FNR2</accession>
<dbReference type="AlphaFoldDB" id="A0A232FNR2"/>
<protein>
    <submittedName>
        <fullName evidence="2">Uncharacterized protein</fullName>
    </submittedName>
</protein>
<feature type="compositionally biased region" description="Basic and acidic residues" evidence="1">
    <location>
        <begin position="227"/>
        <end position="241"/>
    </location>
</feature>
<name>A0A232FNR2_9HYME</name>
<feature type="region of interest" description="Disordered" evidence="1">
    <location>
        <begin position="213"/>
        <end position="255"/>
    </location>
</feature>
<dbReference type="Proteomes" id="UP000215335">
    <property type="component" value="Unassembled WGS sequence"/>
</dbReference>
<evidence type="ECO:0000313" key="2">
    <source>
        <dbReference type="EMBL" id="OXU32203.1"/>
    </source>
</evidence>
<proteinExistence type="predicted"/>
<sequence>MHSFVNFCFIKAARDGFIIITFEVVAKAKKAASPNNLIISEVKCEVSIQSLLEHTIMRLFEYLKLDFNEDANTELVLLVKYGFDGTNANRYKQKSSKAILKIIMINAMIIDMIFYIKDYSYDMIIFSEDVYFKYLYFCEEKITKLLVLVCNALNETSSQRCFLCGATILELNKIDSELKYGFSVLHARIRYMELWMNQLKVLAIPMMVTQPEHKPQEVEQTKPSTVDAKEQKISSSEDTKRVASTSEICHATEKN</sequence>
<keyword evidence="3" id="KW-1185">Reference proteome</keyword>
<dbReference type="OrthoDB" id="7700296at2759"/>
<dbReference type="EMBL" id="NNAY01000004">
    <property type="protein sequence ID" value="OXU32203.1"/>
    <property type="molecule type" value="Genomic_DNA"/>
</dbReference>
<organism evidence="2 3">
    <name type="scientific">Trichomalopsis sarcophagae</name>
    <dbReference type="NCBI Taxonomy" id="543379"/>
    <lineage>
        <taxon>Eukaryota</taxon>
        <taxon>Metazoa</taxon>
        <taxon>Ecdysozoa</taxon>
        <taxon>Arthropoda</taxon>
        <taxon>Hexapoda</taxon>
        <taxon>Insecta</taxon>
        <taxon>Pterygota</taxon>
        <taxon>Neoptera</taxon>
        <taxon>Endopterygota</taxon>
        <taxon>Hymenoptera</taxon>
        <taxon>Apocrita</taxon>
        <taxon>Proctotrupomorpha</taxon>
        <taxon>Chalcidoidea</taxon>
        <taxon>Pteromalidae</taxon>
        <taxon>Pteromalinae</taxon>
        <taxon>Trichomalopsis</taxon>
    </lineage>
</organism>